<comment type="caution">
    <text evidence="1">The sequence shown here is derived from an EMBL/GenBank/DDBJ whole genome shotgun (WGS) entry which is preliminary data.</text>
</comment>
<proteinExistence type="predicted"/>
<evidence type="ECO:0000313" key="1">
    <source>
        <dbReference type="EMBL" id="EWM25173.1"/>
    </source>
</evidence>
<evidence type="ECO:0000313" key="2">
    <source>
        <dbReference type="Proteomes" id="UP000019335"/>
    </source>
</evidence>
<sequence>MRRRKRGSRGRRDDDLSFFEVSINWGEGRVNRSTPPPRRWTFPVTGSGHSTFSSSSVAATTCWPRI</sequence>
<protein>
    <submittedName>
        <fullName evidence="1">Uncharacterized protein</fullName>
    </submittedName>
</protein>
<keyword evidence="2" id="KW-1185">Reference proteome</keyword>
<reference evidence="1 2" key="1">
    <citation type="journal article" date="2014" name="Mol. Plant">
        <title>Chromosome Scale Genome Assembly and Transcriptome Profiling of Nannochloropsis gaditana in Nitrogen Depletion.</title>
        <authorList>
            <person name="Corteggiani Carpinelli E."/>
            <person name="Telatin A."/>
            <person name="Vitulo N."/>
            <person name="Forcato C."/>
            <person name="D'Angelo M."/>
            <person name="Schiavon R."/>
            <person name="Vezzi A."/>
            <person name="Giacometti G.M."/>
            <person name="Morosinotto T."/>
            <person name="Valle G."/>
        </authorList>
    </citation>
    <scope>NUCLEOTIDE SEQUENCE [LARGE SCALE GENOMIC DNA]</scope>
    <source>
        <strain evidence="1 2">B-31</strain>
    </source>
</reference>
<dbReference type="EMBL" id="AZIL01001049">
    <property type="protein sequence ID" value="EWM25173.1"/>
    <property type="molecule type" value="Genomic_DNA"/>
</dbReference>
<gene>
    <name evidence="1" type="ORF">Naga_101987g1</name>
</gene>
<organism evidence="1 2">
    <name type="scientific">Nannochloropsis gaditana</name>
    <dbReference type="NCBI Taxonomy" id="72520"/>
    <lineage>
        <taxon>Eukaryota</taxon>
        <taxon>Sar</taxon>
        <taxon>Stramenopiles</taxon>
        <taxon>Ochrophyta</taxon>
        <taxon>Eustigmatophyceae</taxon>
        <taxon>Eustigmatales</taxon>
        <taxon>Monodopsidaceae</taxon>
        <taxon>Nannochloropsis</taxon>
    </lineage>
</organism>
<name>W7TNU6_9STRA</name>
<accession>W7TNU6</accession>
<dbReference type="Proteomes" id="UP000019335">
    <property type="component" value="Chromosome 12"/>
</dbReference>
<dbReference type="AlphaFoldDB" id="W7TNU6"/>